<comment type="similarity">
    <text evidence="1">Belongs to the arsA ATPase family.</text>
</comment>
<name>A0A3P6EZ58_BRAOL</name>
<proteinExistence type="inferred from homology"/>
<dbReference type="GO" id="GO:0071816">
    <property type="term" value="P:tail-anchored membrane protein insertion into ER membrane"/>
    <property type="evidence" value="ECO:0007669"/>
    <property type="project" value="TreeGrafter"/>
</dbReference>
<evidence type="ECO:0000256" key="1">
    <source>
        <dbReference type="ARBA" id="ARBA00011040"/>
    </source>
</evidence>
<organism evidence="3">
    <name type="scientific">Brassica oleracea</name>
    <name type="common">Wild cabbage</name>
    <dbReference type="NCBI Taxonomy" id="3712"/>
    <lineage>
        <taxon>Eukaryota</taxon>
        <taxon>Viridiplantae</taxon>
        <taxon>Streptophyta</taxon>
        <taxon>Embryophyta</taxon>
        <taxon>Tracheophyta</taxon>
        <taxon>Spermatophyta</taxon>
        <taxon>Magnoliopsida</taxon>
        <taxon>eudicotyledons</taxon>
        <taxon>Gunneridae</taxon>
        <taxon>Pentapetalae</taxon>
        <taxon>rosids</taxon>
        <taxon>malvids</taxon>
        <taxon>Brassicales</taxon>
        <taxon>Brassicaceae</taxon>
        <taxon>Brassiceae</taxon>
        <taxon>Brassica</taxon>
    </lineage>
</organism>
<dbReference type="InterPro" id="IPR016300">
    <property type="entry name" value="ATPase_ArsA/GET3"/>
</dbReference>
<dbReference type="GO" id="GO:0005524">
    <property type="term" value="F:ATP binding"/>
    <property type="evidence" value="ECO:0007669"/>
    <property type="project" value="InterPro"/>
</dbReference>
<protein>
    <recommendedName>
        <fullName evidence="2">ArsA/GET3 Anion-transporting ATPase-like domain-containing protein</fullName>
    </recommendedName>
</protein>
<accession>A0A3P6EZ58</accession>
<evidence type="ECO:0000313" key="3">
    <source>
        <dbReference type="EMBL" id="VDD41261.1"/>
    </source>
</evidence>
<dbReference type="GO" id="GO:0016887">
    <property type="term" value="F:ATP hydrolysis activity"/>
    <property type="evidence" value="ECO:0007669"/>
    <property type="project" value="InterPro"/>
</dbReference>
<dbReference type="EMBL" id="LR031877">
    <property type="protein sequence ID" value="VDD41261.1"/>
    <property type="molecule type" value="Genomic_DNA"/>
</dbReference>
<reference evidence="3" key="1">
    <citation type="submission" date="2018-11" db="EMBL/GenBank/DDBJ databases">
        <authorList>
            <consortium name="Genoscope - CEA"/>
            <person name="William W."/>
        </authorList>
    </citation>
    <scope>NUCLEOTIDE SEQUENCE</scope>
</reference>
<dbReference type="PANTHER" id="PTHR10803:SF3">
    <property type="entry name" value="ATPASE GET3"/>
    <property type="match status" value="1"/>
</dbReference>
<dbReference type="GO" id="GO:0043529">
    <property type="term" value="C:GET complex"/>
    <property type="evidence" value="ECO:0007669"/>
    <property type="project" value="TreeGrafter"/>
</dbReference>
<dbReference type="Pfam" id="PF02374">
    <property type="entry name" value="ArsA_ATPase"/>
    <property type="match status" value="1"/>
</dbReference>
<dbReference type="InterPro" id="IPR025723">
    <property type="entry name" value="ArsA/GET3_ATPase-like"/>
</dbReference>
<sequence>MRMQQKYLDQFYMLYDDFNITKLPLLPQETEDIESLKAFSDNFLTPYHPTTSRSNVEDLERRVQTLRLQLKTAEEELERIKS</sequence>
<gene>
    <name evidence="3" type="ORF">BOLC5T28808H</name>
</gene>
<dbReference type="PANTHER" id="PTHR10803">
    <property type="entry name" value="ARSENICAL PUMP-DRIVING ATPASE ARSENITE-TRANSLOCATING ATPASE"/>
    <property type="match status" value="1"/>
</dbReference>
<dbReference type="AlphaFoldDB" id="A0A3P6EZ58"/>
<dbReference type="InterPro" id="IPR027417">
    <property type="entry name" value="P-loop_NTPase"/>
</dbReference>
<evidence type="ECO:0000259" key="2">
    <source>
        <dbReference type="Pfam" id="PF02374"/>
    </source>
</evidence>
<feature type="domain" description="ArsA/GET3 Anion-transporting ATPase-like" evidence="2">
    <location>
        <begin position="2"/>
        <end position="42"/>
    </location>
</feature>
<dbReference type="Gene3D" id="3.40.50.300">
    <property type="entry name" value="P-loop containing nucleotide triphosphate hydrolases"/>
    <property type="match status" value="1"/>
</dbReference>